<protein>
    <submittedName>
        <fullName evidence="1">Uncharacterized protein</fullName>
    </submittedName>
</protein>
<organism evidence="1 2">
    <name type="scientific">Pseudolycoriella hygida</name>
    <dbReference type="NCBI Taxonomy" id="35572"/>
    <lineage>
        <taxon>Eukaryota</taxon>
        <taxon>Metazoa</taxon>
        <taxon>Ecdysozoa</taxon>
        <taxon>Arthropoda</taxon>
        <taxon>Hexapoda</taxon>
        <taxon>Insecta</taxon>
        <taxon>Pterygota</taxon>
        <taxon>Neoptera</taxon>
        <taxon>Endopterygota</taxon>
        <taxon>Diptera</taxon>
        <taxon>Nematocera</taxon>
        <taxon>Sciaroidea</taxon>
        <taxon>Sciaridae</taxon>
        <taxon>Pseudolycoriella</taxon>
    </lineage>
</organism>
<dbReference type="EMBL" id="WJQU01000002">
    <property type="protein sequence ID" value="KAJ6643153.1"/>
    <property type="molecule type" value="Genomic_DNA"/>
</dbReference>
<accession>A0A9Q0S409</accession>
<dbReference type="PANTHER" id="PTHR23409">
    <property type="entry name" value="RIBONUCLEOSIDE-DIPHOSPHATE REDUCTASE SMALL CHAIN"/>
    <property type="match status" value="1"/>
</dbReference>
<dbReference type="OrthoDB" id="7786610at2759"/>
<evidence type="ECO:0000313" key="1">
    <source>
        <dbReference type="EMBL" id="KAJ6643153.1"/>
    </source>
</evidence>
<dbReference type="PANTHER" id="PTHR23409:SF21">
    <property type="entry name" value="CAPSID PROTEIN"/>
    <property type="match status" value="1"/>
</dbReference>
<reference evidence="1" key="1">
    <citation type="submission" date="2022-07" db="EMBL/GenBank/DDBJ databases">
        <authorList>
            <person name="Trinca V."/>
            <person name="Uliana J.V.C."/>
            <person name="Torres T.T."/>
            <person name="Ward R.J."/>
            <person name="Monesi N."/>
        </authorList>
    </citation>
    <scope>NUCLEOTIDE SEQUENCE</scope>
    <source>
        <strain evidence="1">HSMRA1968</strain>
        <tissue evidence="1">Whole embryos</tissue>
    </source>
</reference>
<proteinExistence type="predicted"/>
<dbReference type="GO" id="GO:0005829">
    <property type="term" value="C:cytosol"/>
    <property type="evidence" value="ECO:0007669"/>
    <property type="project" value="TreeGrafter"/>
</dbReference>
<comment type="caution">
    <text evidence="1">The sequence shown here is derived from an EMBL/GenBank/DDBJ whole genome shotgun (WGS) entry which is preliminary data.</text>
</comment>
<name>A0A9Q0S409_9DIPT</name>
<dbReference type="GO" id="GO:0009263">
    <property type="term" value="P:deoxyribonucleotide biosynthetic process"/>
    <property type="evidence" value="ECO:0007669"/>
    <property type="project" value="InterPro"/>
</dbReference>
<dbReference type="Proteomes" id="UP001151699">
    <property type="component" value="Chromosome B"/>
</dbReference>
<dbReference type="AlphaFoldDB" id="A0A9Q0S409"/>
<evidence type="ECO:0000313" key="2">
    <source>
        <dbReference type="Proteomes" id="UP001151699"/>
    </source>
</evidence>
<sequence length="505" mass="56602">MDDTYLQYYINQAGSGVGQFYSGPVYQRGYGVGSFLGGLFRSVLPILKKGSVALGRELISCGANVMDDIDQNIPLNSAVKNRGMQSLANFKKKVLNMSGNGYKAIYLDCNKKMAFLNQHQKITTKTELDLFATPPTQTSIESGKMVCYRPISTVSNDAPIEFHIPGAGDEYIDLSRTMLYLKVRITPHSETLADKSLKHYKIAPINNFLHSLFNQVDVFLNQKCITPPSNSYNYRSYLEHLLNFGVDSKSTHLTNSLFYADSAGEFETLTNKNVGFITRQTLAKNDIEMYGHLHCDIFNQDKYLLNGVDLSVKLQHAKKQFYLMGKANSDADIQILDVELHTRKVKINPSILIAHARALSVATAKYNITRVDVKTITIASGVQAKTLDNVYLGQLPKRCIIGFVDSRAFNGNIQRNPYNFAHFNHNFLCLYVDSVQIPSKPLTPDFSKNQYIRSYHSLFDGCGLNFTDAGNCISRSDYPHGFCLSAFDLTADLSCNDSHWNIIEI</sequence>
<dbReference type="InterPro" id="IPR000358">
    <property type="entry name" value="RNR_small_fam"/>
</dbReference>
<dbReference type="GO" id="GO:0004748">
    <property type="term" value="F:ribonucleoside-diphosphate reductase activity, thioredoxin disulfide as acceptor"/>
    <property type="evidence" value="ECO:0007669"/>
    <property type="project" value="TreeGrafter"/>
</dbReference>
<gene>
    <name evidence="1" type="ORF">Bhyg_08109</name>
</gene>
<keyword evidence="2" id="KW-1185">Reference proteome</keyword>